<dbReference type="Proteomes" id="UP000009082">
    <property type="component" value="Unassembled WGS sequence"/>
</dbReference>
<reference evidence="1 2" key="1">
    <citation type="journal article" date="2009" name="PLoS Pathog.">
        <title>Genomic analyses of the microsporidian Nosema ceranae, an emergent pathogen of honey bees.</title>
        <authorList>
            <person name="Cornman R.S."/>
            <person name="Chen Y.P."/>
            <person name="Schatz M.C."/>
            <person name="Street C."/>
            <person name="Zhao Y."/>
            <person name="Desany B."/>
            <person name="Egholm M."/>
            <person name="Hutchison S."/>
            <person name="Pettis J.S."/>
            <person name="Lipkin W.I."/>
            <person name="Evans J.D."/>
        </authorList>
    </citation>
    <scope>NUCLEOTIDE SEQUENCE [LARGE SCALE GENOMIC DNA]</scope>
    <source>
        <strain evidence="1 2">BRL01</strain>
    </source>
</reference>
<dbReference type="Gene3D" id="2.20.25.240">
    <property type="match status" value="1"/>
</dbReference>
<sequence>MSEVIFLDSNKGNNCCIFKNYKFYLAKQSDKDEVFRCSTKYYKAQLIMSSPTNIYEDSVHNYDAIGDEDVTVMLAKSKMKHFRKTLQITNREIYVQTAAGLDIVERNKLGYSKNLGRTLRYIKGWINNEFLNDCEHDDIPELFKQTLDRNFFQSTIVDVLSKIE</sequence>
<proteinExistence type="predicted"/>
<comment type="caution">
    <text evidence="1">The sequence shown here is derived from an EMBL/GenBank/DDBJ whole genome shotgun (WGS) entry which is preliminary data.</text>
</comment>
<name>C4VBY3_VAIC1</name>
<protein>
    <submittedName>
        <fullName evidence="1">Uncharacterized protein</fullName>
    </submittedName>
</protein>
<dbReference type="EMBL" id="ACOL01001170">
    <property type="protein sequence ID" value="EEQ81269.1"/>
    <property type="molecule type" value="Genomic_DNA"/>
</dbReference>
<dbReference type="AlphaFoldDB" id="C4VBY3"/>
<gene>
    <name evidence="1" type="ORF">NCER_102393</name>
</gene>
<dbReference type="KEGG" id="nce:NCER_102393"/>
<dbReference type="HOGENOM" id="CLU_1619529_0_0_1"/>
<accession>C4VBY3</accession>
<dbReference type="VEuPathDB" id="MicrosporidiaDB:NCER_102393"/>
<evidence type="ECO:0000313" key="2">
    <source>
        <dbReference type="Proteomes" id="UP000009082"/>
    </source>
</evidence>
<dbReference type="InParanoid" id="C4VBY3"/>
<evidence type="ECO:0000313" key="1">
    <source>
        <dbReference type="EMBL" id="EEQ81269.1"/>
    </source>
</evidence>
<organism evidence="1 2">
    <name type="scientific">Vairimorpha ceranae (strain BRL01)</name>
    <name type="common">Microsporidian parasite</name>
    <name type="synonym">Nosema ceranae</name>
    <dbReference type="NCBI Taxonomy" id="578460"/>
    <lineage>
        <taxon>Eukaryota</taxon>
        <taxon>Fungi</taxon>
        <taxon>Fungi incertae sedis</taxon>
        <taxon>Microsporidia</taxon>
        <taxon>Nosematidae</taxon>
        <taxon>Vairimorpha</taxon>
    </lineage>
</organism>